<feature type="transmembrane region" description="Helical" evidence="1">
    <location>
        <begin position="223"/>
        <end position="242"/>
    </location>
</feature>
<dbReference type="Proteomes" id="UP000634668">
    <property type="component" value="Unassembled WGS sequence"/>
</dbReference>
<comment type="caution">
    <text evidence="2">The sequence shown here is derived from an EMBL/GenBank/DDBJ whole genome shotgun (WGS) entry which is preliminary data.</text>
</comment>
<dbReference type="AlphaFoldDB" id="A0A918MGT1"/>
<accession>A0A918MGT1</accession>
<keyword evidence="1" id="KW-1133">Transmembrane helix</keyword>
<name>A0A918MGT1_9FLAO</name>
<gene>
    <name evidence="2" type="ORF">GCM10007383_05650</name>
</gene>
<keyword evidence="3" id="KW-1185">Reference proteome</keyword>
<feature type="transmembrane region" description="Helical" evidence="1">
    <location>
        <begin position="98"/>
        <end position="117"/>
    </location>
</feature>
<feature type="transmembrane region" description="Helical" evidence="1">
    <location>
        <begin position="197"/>
        <end position="217"/>
    </location>
</feature>
<proteinExistence type="predicted"/>
<evidence type="ECO:0000313" key="3">
    <source>
        <dbReference type="Proteomes" id="UP000634668"/>
    </source>
</evidence>
<sequence length="278" mass="32065">MYYLKRLFDFYLDSSIHTALAVFALIEVTGIFFGITRDHNFSYLVFFGTIVCYNFVKYGVEARKYILVSNTYHGYIQIVSFLAGAMALYHAFYITLNVWMGIGFLLLLTFLYAIPLLPRVKSLRSLGGLKIFVVALVWAGTTVILPVMSENLHLGWDVVIEGIQRFVLVLVLMIPFEIRDLKYDDRALNTLPQRYGLLNSKLMGGFGALLFFLFTFIKMHTTHLELLAKGIVLLVLWVILYRTKKMQSKYFSSFWVEGIPILWWGVVLLLERFLLSFG</sequence>
<keyword evidence="1" id="KW-0812">Transmembrane</keyword>
<evidence type="ECO:0008006" key="4">
    <source>
        <dbReference type="Google" id="ProtNLM"/>
    </source>
</evidence>
<feature type="transmembrane region" description="Helical" evidence="1">
    <location>
        <begin position="254"/>
        <end position="275"/>
    </location>
</feature>
<reference evidence="2" key="2">
    <citation type="submission" date="2020-09" db="EMBL/GenBank/DDBJ databases">
        <authorList>
            <person name="Sun Q."/>
            <person name="Kim S."/>
        </authorList>
    </citation>
    <scope>NUCLEOTIDE SEQUENCE</scope>
    <source>
        <strain evidence="2">KCTC 12113</strain>
    </source>
</reference>
<reference evidence="2" key="1">
    <citation type="journal article" date="2014" name="Int. J. Syst. Evol. Microbiol.">
        <title>Complete genome sequence of Corynebacterium casei LMG S-19264T (=DSM 44701T), isolated from a smear-ripened cheese.</title>
        <authorList>
            <consortium name="US DOE Joint Genome Institute (JGI-PGF)"/>
            <person name="Walter F."/>
            <person name="Albersmeier A."/>
            <person name="Kalinowski J."/>
            <person name="Ruckert C."/>
        </authorList>
    </citation>
    <scope>NUCLEOTIDE SEQUENCE</scope>
    <source>
        <strain evidence="2">KCTC 12113</strain>
    </source>
</reference>
<organism evidence="2 3">
    <name type="scientific">Arenibacter certesii</name>
    <dbReference type="NCBI Taxonomy" id="228955"/>
    <lineage>
        <taxon>Bacteria</taxon>
        <taxon>Pseudomonadati</taxon>
        <taxon>Bacteroidota</taxon>
        <taxon>Flavobacteriia</taxon>
        <taxon>Flavobacteriales</taxon>
        <taxon>Flavobacteriaceae</taxon>
        <taxon>Arenibacter</taxon>
    </lineage>
</organism>
<feature type="transmembrane region" description="Helical" evidence="1">
    <location>
        <begin position="129"/>
        <end position="148"/>
    </location>
</feature>
<feature type="transmembrane region" description="Helical" evidence="1">
    <location>
        <begin position="72"/>
        <end position="92"/>
    </location>
</feature>
<feature type="transmembrane region" description="Helical" evidence="1">
    <location>
        <begin position="41"/>
        <end position="60"/>
    </location>
</feature>
<dbReference type="RefSeq" id="WP_026812302.1">
    <property type="nucleotide sequence ID" value="NZ_BMWP01000002.1"/>
</dbReference>
<keyword evidence="1" id="KW-0472">Membrane</keyword>
<feature type="transmembrane region" description="Helical" evidence="1">
    <location>
        <begin position="154"/>
        <end position="176"/>
    </location>
</feature>
<evidence type="ECO:0000313" key="2">
    <source>
        <dbReference type="EMBL" id="GGW24023.1"/>
    </source>
</evidence>
<feature type="transmembrane region" description="Helical" evidence="1">
    <location>
        <begin position="12"/>
        <end position="35"/>
    </location>
</feature>
<protein>
    <recommendedName>
        <fullName evidence="4">Prenyltransferase</fullName>
    </recommendedName>
</protein>
<evidence type="ECO:0000256" key="1">
    <source>
        <dbReference type="SAM" id="Phobius"/>
    </source>
</evidence>
<dbReference type="EMBL" id="BMWP01000002">
    <property type="protein sequence ID" value="GGW24023.1"/>
    <property type="molecule type" value="Genomic_DNA"/>
</dbReference>